<reference evidence="1" key="1">
    <citation type="submission" date="2022-07" db="EMBL/GenBank/DDBJ databases">
        <title>Phylogenomic reconstructions and comparative analyses of Kickxellomycotina fungi.</title>
        <authorList>
            <person name="Reynolds N.K."/>
            <person name="Stajich J.E."/>
            <person name="Barry K."/>
            <person name="Grigoriev I.V."/>
            <person name="Crous P."/>
            <person name="Smith M.E."/>
        </authorList>
    </citation>
    <scope>NUCLEOTIDE SEQUENCE</scope>
    <source>
        <strain evidence="1">CBS 102833</strain>
    </source>
</reference>
<dbReference type="Proteomes" id="UP001140096">
    <property type="component" value="Unassembled WGS sequence"/>
</dbReference>
<keyword evidence="2" id="KW-1185">Reference proteome</keyword>
<proteinExistence type="predicted"/>
<protein>
    <submittedName>
        <fullName evidence="1">Uncharacterized protein</fullName>
    </submittedName>
</protein>
<organism evidence="1 2">
    <name type="scientific">Coemansia furcata</name>
    <dbReference type="NCBI Taxonomy" id="417177"/>
    <lineage>
        <taxon>Eukaryota</taxon>
        <taxon>Fungi</taxon>
        <taxon>Fungi incertae sedis</taxon>
        <taxon>Zoopagomycota</taxon>
        <taxon>Kickxellomycotina</taxon>
        <taxon>Kickxellomycetes</taxon>
        <taxon>Kickxellales</taxon>
        <taxon>Kickxellaceae</taxon>
        <taxon>Coemansia</taxon>
    </lineage>
</organism>
<accession>A0ACC1LNE4</accession>
<evidence type="ECO:0000313" key="2">
    <source>
        <dbReference type="Proteomes" id="UP001140096"/>
    </source>
</evidence>
<evidence type="ECO:0000313" key="1">
    <source>
        <dbReference type="EMBL" id="KAJ2811869.1"/>
    </source>
</evidence>
<comment type="caution">
    <text evidence="1">The sequence shown here is derived from an EMBL/GenBank/DDBJ whole genome shotgun (WGS) entry which is preliminary data.</text>
</comment>
<name>A0ACC1LNE4_9FUNG</name>
<dbReference type="EMBL" id="JANBUP010000342">
    <property type="protein sequence ID" value="KAJ2811869.1"/>
    <property type="molecule type" value="Genomic_DNA"/>
</dbReference>
<sequence length="381" mass="41454">MSKPTILIKDVWATLDSSSASDDRESTFLNVLHAEFGNSSEFGGRFSQIVSTGPVHISHGDTFVADSTTTAFAGLPSVSQVRHHRRTVVQGAGKMISAADNPSQVVVAIADAMAALNAAYDKCKILHGNISDRAILIQQTADGVKGVLADFDYASYAGDTGVDTPELMLFQSIHSLENPGAIRTSLDDCESLFYLVCWLGTFGVNQAHRRGFVMGPSLPILNWNRGTDQEIAQEKRLHMASEDHFDDCILSHMRENSPLRPLALDIYRALFLYPGSYGTARIMDGRLAQVKDPAIATALRALPSINKKRDPYMLRNNFTDVIVRNLLNALDRHRAAPLAVLDAGEADDGSKAATPPYVGASMRKHYTSKEAIAGPSKRPRS</sequence>
<gene>
    <name evidence="1" type="ORF">H4S07_001783</name>
</gene>